<dbReference type="NCBIfam" id="NF008390">
    <property type="entry name" value="PRK11188.1"/>
    <property type="match status" value="1"/>
</dbReference>
<evidence type="ECO:0000256" key="11">
    <source>
        <dbReference type="HAMAP-Rule" id="MF_01547"/>
    </source>
</evidence>
<evidence type="ECO:0000259" key="13">
    <source>
        <dbReference type="Pfam" id="PF01728"/>
    </source>
</evidence>
<dbReference type="PIRSF" id="PIRSF005461">
    <property type="entry name" value="23S_rRNA_mtase"/>
    <property type="match status" value="1"/>
</dbReference>
<dbReference type="EMBL" id="AP019782">
    <property type="protein sequence ID" value="BBL71659.1"/>
    <property type="molecule type" value="Genomic_DNA"/>
</dbReference>
<evidence type="ECO:0000256" key="7">
    <source>
        <dbReference type="ARBA" id="ARBA00041129"/>
    </source>
</evidence>
<evidence type="ECO:0000256" key="9">
    <source>
        <dbReference type="ARBA" id="ARBA00042745"/>
    </source>
</evidence>
<evidence type="ECO:0000256" key="2">
    <source>
        <dbReference type="ARBA" id="ARBA00022603"/>
    </source>
</evidence>
<dbReference type="SUPFAM" id="SSF53335">
    <property type="entry name" value="S-adenosyl-L-methionine-dependent methyltransferases"/>
    <property type="match status" value="1"/>
</dbReference>
<accession>A0A8D4VSC9</accession>
<evidence type="ECO:0000256" key="4">
    <source>
        <dbReference type="ARBA" id="ARBA00022691"/>
    </source>
</evidence>
<dbReference type="Pfam" id="PF01728">
    <property type="entry name" value="FtsJ"/>
    <property type="match status" value="1"/>
</dbReference>
<sequence length="207" mass="22831">MGKSQSSKRWLTEHFNDDYVKRAQKEGLRSRAVYKLRELDERYRLLKPGMIVVDLGAAPGGWSEYAVGRVGAKGKVVALDILPMDAIDGVDFIQGDFREDSVLAQLRETVGADKVQVVLSDMAPNMSGSKAVDQPRAIHLAELALEAAIELLAAGGSFVIKLFHGEGFDDYVREVRRCFSAVSVKKPDASRSRSREVYLLATGFKAR</sequence>
<feature type="active site" description="Proton acceptor" evidence="11 12">
    <location>
        <position position="161"/>
    </location>
</feature>
<evidence type="ECO:0000256" key="12">
    <source>
        <dbReference type="PIRSR" id="PIRSR005461-1"/>
    </source>
</evidence>
<comment type="similarity">
    <text evidence="11">Belongs to the class I-like SAM-binding methyltransferase superfamily. RNA methyltransferase RlmE family.</text>
</comment>
<evidence type="ECO:0000256" key="3">
    <source>
        <dbReference type="ARBA" id="ARBA00022679"/>
    </source>
</evidence>
<evidence type="ECO:0000256" key="1">
    <source>
        <dbReference type="ARBA" id="ARBA00022552"/>
    </source>
</evidence>
<proteinExistence type="inferred from homology"/>
<comment type="catalytic activity">
    <reaction evidence="10 11">
        <text>uridine(2552) in 23S rRNA + S-adenosyl-L-methionine = 2'-O-methyluridine(2552) in 23S rRNA + S-adenosyl-L-homocysteine + H(+)</text>
        <dbReference type="Rhea" id="RHEA:42720"/>
        <dbReference type="Rhea" id="RHEA-COMP:10202"/>
        <dbReference type="Rhea" id="RHEA-COMP:10203"/>
        <dbReference type="ChEBI" id="CHEBI:15378"/>
        <dbReference type="ChEBI" id="CHEBI:57856"/>
        <dbReference type="ChEBI" id="CHEBI:59789"/>
        <dbReference type="ChEBI" id="CHEBI:65315"/>
        <dbReference type="ChEBI" id="CHEBI:74478"/>
        <dbReference type="EC" id="2.1.1.166"/>
    </reaction>
</comment>
<dbReference type="Gene3D" id="3.40.50.150">
    <property type="entry name" value="Vaccinia Virus protein VP39"/>
    <property type="match status" value="1"/>
</dbReference>
<keyword evidence="3 11" id="KW-0808">Transferase</keyword>
<reference evidence="14" key="1">
    <citation type="submission" date="2019-06" db="EMBL/GenBank/DDBJ databases">
        <title>Complete genome sequence of Methylogaea oryzae strain JCM16910.</title>
        <authorList>
            <person name="Asakawa S."/>
        </authorList>
    </citation>
    <scope>NUCLEOTIDE SEQUENCE</scope>
    <source>
        <strain evidence="14">E10</strain>
    </source>
</reference>
<dbReference type="FunFam" id="3.40.50.150:FF:000005">
    <property type="entry name" value="Ribosomal RNA large subunit methyltransferase E"/>
    <property type="match status" value="1"/>
</dbReference>
<keyword evidence="1 11" id="KW-0698">rRNA processing</keyword>
<evidence type="ECO:0000313" key="15">
    <source>
        <dbReference type="Proteomes" id="UP000824988"/>
    </source>
</evidence>
<evidence type="ECO:0000256" key="6">
    <source>
        <dbReference type="ARBA" id="ARBA00038861"/>
    </source>
</evidence>
<dbReference type="AlphaFoldDB" id="A0A8D4VSC9"/>
<feature type="domain" description="Ribosomal RNA methyltransferase FtsJ" evidence="13">
    <location>
        <begin position="29"/>
        <end position="204"/>
    </location>
</feature>
<feature type="binding site" evidence="11">
    <location>
        <position position="96"/>
    </location>
    <ligand>
        <name>S-adenosyl-L-methionine</name>
        <dbReference type="ChEBI" id="CHEBI:59789"/>
    </ligand>
</feature>
<evidence type="ECO:0000256" key="10">
    <source>
        <dbReference type="ARBA" id="ARBA00048970"/>
    </source>
</evidence>
<keyword evidence="4 11" id="KW-0949">S-adenosyl-L-methionine</keyword>
<organism evidence="14 15">
    <name type="scientific">Methylogaea oryzae</name>
    <dbReference type="NCBI Taxonomy" id="1295382"/>
    <lineage>
        <taxon>Bacteria</taxon>
        <taxon>Pseudomonadati</taxon>
        <taxon>Pseudomonadota</taxon>
        <taxon>Gammaproteobacteria</taxon>
        <taxon>Methylococcales</taxon>
        <taxon>Methylococcaceae</taxon>
        <taxon>Methylogaea</taxon>
    </lineage>
</organism>
<dbReference type="InterPro" id="IPR002877">
    <property type="entry name" value="RNA_MeTrfase_FtsJ_dom"/>
</dbReference>
<dbReference type="PANTHER" id="PTHR10920:SF18">
    <property type="entry name" value="RRNA METHYLTRANSFERASE 2, MITOCHONDRIAL"/>
    <property type="match status" value="1"/>
</dbReference>
<keyword evidence="11" id="KW-0963">Cytoplasm</keyword>
<dbReference type="GO" id="GO:0005737">
    <property type="term" value="C:cytoplasm"/>
    <property type="evidence" value="ECO:0007669"/>
    <property type="project" value="UniProtKB-SubCell"/>
</dbReference>
<dbReference type="HAMAP" id="MF_01547">
    <property type="entry name" value="RNA_methyltr_E"/>
    <property type="match status" value="1"/>
</dbReference>
<dbReference type="KEGG" id="moz:MoryE10_22650"/>
<evidence type="ECO:0000256" key="5">
    <source>
        <dbReference type="ARBA" id="ARBA00037569"/>
    </source>
</evidence>
<gene>
    <name evidence="11 14" type="primary">rlmE</name>
    <name evidence="11" type="synonym">ftsJ</name>
    <name evidence="11" type="synonym">rrmJ</name>
    <name evidence="14" type="ORF">MoryE10_22650</name>
</gene>
<evidence type="ECO:0000313" key="14">
    <source>
        <dbReference type="EMBL" id="BBL71659.1"/>
    </source>
</evidence>
<keyword evidence="2 11" id="KW-0489">Methyltransferase</keyword>
<name>A0A8D4VSC9_9GAMM</name>
<evidence type="ECO:0000256" key="8">
    <source>
        <dbReference type="ARBA" id="ARBA00041995"/>
    </source>
</evidence>
<dbReference type="Proteomes" id="UP000824988">
    <property type="component" value="Chromosome"/>
</dbReference>
<feature type="binding site" evidence="11">
    <location>
        <position position="62"/>
    </location>
    <ligand>
        <name>S-adenosyl-L-methionine</name>
        <dbReference type="ChEBI" id="CHEBI:59789"/>
    </ligand>
</feature>
<feature type="binding site" evidence="11">
    <location>
        <position position="60"/>
    </location>
    <ligand>
        <name>S-adenosyl-L-methionine</name>
        <dbReference type="ChEBI" id="CHEBI:59789"/>
    </ligand>
</feature>
<dbReference type="InterPro" id="IPR029063">
    <property type="entry name" value="SAM-dependent_MTases_sf"/>
</dbReference>
<protein>
    <recommendedName>
        <fullName evidence="7 11">Ribosomal RNA large subunit methyltransferase E</fullName>
        <ecNumber evidence="6 11">2.1.1.166</ecNumber>
    </recommendedName>
    <alternativeName>
        <fullName evidence="9 11">23S rRNA Um2552 methyltransferase</fullName>
    </alternativeName>
    <alternativeName>
        <fullName evidence="8 11">rRNA (uridine-2'-O-)-methyltransferase</fullName>
    </alternativeName>
</protein>
<comment type="subcellular location">
    <subcellularLocation>
        <location evidence="11">Cytoplasm</location>
    </subcellularLocation>
</comment>
<feature type="binding site" evidence="11">
    <location>
        <position position="121"/>
    </location>
    <ligand>
        <name>S-adenosyl-L-methionine</name>
        <dbReference type="ChEBI" id="CHEBI:59789"/>
    </ligand>
</feature>
<feature type="binding site" evidence="11">
    <location>
        <position position="80"/>
    </location>
    <ligand>
        <name>S-adenosyl-L-methionine</name>
        <dbReference type="ChEBI" id="CHEBI:59789"/>
    </ligand>
</feature>
<dbReference type="EC" id="2.1.1.166" evidence="6 11"/>
<dbReference type="InterPro" id="IPR050082">
    <property type="entry name" value="RNA_methyltr_RlmE"/>
</dbReference>
<dbReference type="GO" id="GO:0008650">
    <property type="term" value="F:rRNA (uridine-2'-O-)-methyltransferase activity"/>
    <property type="evidence" value="ECO:0007669"/>
    <property type="project" value="UniProtKB-UniRule"/>
</dbReference>
<comment type="function">
    <text evidence="5 11">Specifically methylates the uridine in position 2552 of 23S rRNA at the 2'-O position of the ribose in the fully assembled 50S ribosomal subunit.</text>
</comment>
<dbReference type="InterPro" id="IPR015507">
    <property type="entry name" value="rRNA-MeTfrase_E"/>
</dbReference>
<keyword evidence="15" id="KW-1185">Reference proteome</keyword>
<dbReference type="PANTHER" id="PTHR10920">
    <property type="entry name" value="RIBOSOMAL RNA METHYLTRANSFERASE"/>
    <property type="match status" value="1"/>
</dbReference>